<feature type="domain" description="Neutral/alkaline non-lysosomal ceramidase N-terminal" evidence="1">
    <location>
        <begin position="61"/>
        <end position="283"/>
    </location>
</feature>
<evidence type="ECO:0000313" key="2">
    <source>
        <dbReference type="EMBL" id="WKN34178.1"/>
    </source>
</evidence>
<name>A0AA49JB25_9BACT</name>
<evidence type="ECO:0000259" key="1">
    <source>
        <dbReference type="Pfam" id="PF04734"/>
    </source>
</evidence>
<dbReference type="AlphaFoldDB" id="A0AA49JB25"/>
<reference evidence="2" key="2">
    <citation type="journal article" date="2024" name="Antonie Van Leeuwenhoek">
        <title>Roseihalotalea indica gen. nov., sp. nov., a halophilic Bacteroidetes from mesopelagic Southwest Indian Ocean with higher carbohydrate metabolic potential.</title>
        <authorList>
            <person name="Chen B."/>
            <person name="Zhang M."/>
            <person name="Lin D."/>
            <person name="Ye J."/>
            <person name="Tang K."/>
        </authorList>
    </citation>
    <scope>NUCLEOTIDE SEQUENCE</scope>
    <source>
        <strain evidence="2">TK19036</strain>
    </source>
</reference>
<dbReference type="EMBL" id="CP120682">
    <property type="protein sequence ID" value="WKN34178.1"/>
    <property type="molecule type" value="Genomic_DNA"/>
</dbReference>
<accession>A0AA49JB25</accession>
<dbReference type="InterPro" id="IPR031329">
    <property type="entry name" value="NEUT/ALK_ceramidase_N"/>
</dbReference>
<sequence length="449" mass="50382">MRHRIRWIVASIMLLLLLAFIMLFERVDRTPYTEQAYYQQAQQMVDSAFSHYQPAVGDSLQVGWSQQNITPSEPAHLMGYGWKGDYKQVHDSLWVRTMVFHLGSITVGIVSYDLMLTPPAVVRQVRQALDSLPIDHVYFTAIHTHKGYGGWVDGLGRELIAGKYDPALVQYLTQQTVTSLKQAYQNVLPAQVAYHQFAMDSLVNNRLVKDGEIEPYLRALYVRRSDGSQGVLCSYTAHATYVTSKSTDLSADYPGALVQQLETDTAIDFAMFAAGAVGSHSPHKPGPFSYKKLEAYASQLATPIRQALPTLSYDSIHQLGFAEVPFTTGEAQLRITENWRLRPYWFQKAMGNMHPSLTYLQLSDILLVGTPGDFSGLLYDQIQSDGTPLMITSFNGEYLGYLIPSQYYGINHRETRITNWFGPYTGDFTVDLINQGLHHIAPSTAATTD</sequence>
<protein>
    <submittedName>
        <fullName evidence="2">Neutral/alkaline non-lysosomal ceramidase N-terminal domain-containing protein</fullName>
    </submittedName>
</protein>
<dbReference type="Pfam" id="PF04734">
    <property type="entry name" value="Ceramidase_alk"/>
    <property type="match status" value="1"/>
</dbReference>
<gene>
    <name evidence="2" type="ORF">K4G66_17510</name>
</gene>
<reference evidence="2" key="1">
    <citation type="journal article" date="2023" name="Comput. Struct. Biotechnol. J.">
        <title>Discovery of a novel marine Bacteroidetes with a rich repertoire of carbohydrate-active enzymes.</title>
        <authorList>
            <person name="Chen B."/>
            <person name="Liu G."/>
            <person name="Chen Q."/>
            <person name="Wang H."/>
            <person name="Liu L."/>
            <person name="Tang K."/>
        </authorList>
    </citation>
    <scope>NUCLEOTIDE SEQUENCE</scope>
    <source>
        <strain evidence="2">TK19036</strain>
    </source>
</reference>
<organism evidence="2">
    <name type="scientific">Roseihalotalea indica</name>
    <dbReference type="NCBI Taxonomy" id="2867963"/>
    <lineage>
        <taxon>Bacteria</taxon>
        <taxon>Pseudomonadati</taxon>
        <taxon>Bacteroidota</taxon>
        <taxon>Cytophagia</taxon>
        <taxon>Cytophagales</taxon>
        <taxon>Catalimonadaceae</taxon>
        <taxon>Roseihalotalea</taxon>
    </lineage>
</organism>
<proteinExistence type="predicted"/>